<dbReference type="InterPro" id="IPR011969">
    <property type="entry name" value="Clan_AA_Asp_peptidase_C"/>
</dbReference>
<reference evidence="1 2" key="1">
    <citation type="journal article" date="2021" name="Front. Microbiol.">
        <title>Comprehensive Comparative Genomics and Phenotyping of Methylobacterium Species.</title>
        <authorList>
            <person name="Alessa O."/>
            <person name="Ogura Y."/>
            <person name="Fujitani Y."/>
            <person name="Takami H."/>
            <person name="Hayashi T."/>
            <person name="Sahin N."/>
            <person name="Tani A."/>
        </authorList>
    </citation>
    <scope>NUCLEOTIDE SEQUENCE [LARGE SCALE GENOMIC DNA]</scope>
    <source>
        <strain evidence="1 2">DSM 23679</strain>
    </source>
</reference>
<dbReference type="InterPro" id="IPR034122">
    <property type="entry name" value="Retropepsin-like_bacterial"/>
</dbReference>
<sequence length="167" mass="17142">MRTILLLCVGAGLAAGVLGGVGDRLTHRKADARPAPAAPPSSSAPSAIALNADRNGHFLADALVDGRSLRMMVDTGATACSFTEEAAARLGLVLTPRDFTQPVMTANGVVRVAPVRIGMIRIGPVTVRDVEAVVVPGGSLGTNLLGMSFLKRVRDFSIAGGTLTLRG</sequence>
<dbReference type="Pfam" id="PF13975">
    <property type="entry name" value="gag-asp_proteas"/>
    <property type="match status" value="1"/>
</dbReference>
<name>A0ABQ4QMH6_9HYPH</name>
<dbReference type="SUPFAM" id="SSF50630">
    <property type="entry name" value="Acid proteases"/>
    <property type="match status" value="1"/>
</dbReference>
<evidence type="ECO:0008006" key="3">
    <source>
        <dbReference type="Google" id="ProtNLM"/>
    </source>
</evidence>
<keyword evidence="2" id="KW-1185">Reference proteome</keyword>
<dbReference type="RefSeq" id="WP_238272926.1">
    <property type="nucleotide sequence ID" value="NZ_BPQG01000079.1"/>
</dbReference>
<dbReference type="Proteomes" id="UP001055117">
    <property type="component" value="Unassembled WGS sequence"/>
</dbReference>
<evidence type="ECO:0000313" key="2">
    <source>
        <dbReference type="Proteomes" id="UP001055117"/>
    </source>
</evidence>
<dbReference type="NCBIfam" id="TIGR02281">
    <property type="entry name" value="clan_AA_DTGA"/>
    <property type="match status" value="1"/>
</dbReference>
<comment type="caution">
    <text evidence="1">The sequence shown here is derived from an EMBL/GenBank/DDBJ whole genome shotgun (WGS) entry which is preliminary data.</text>
</comment>
<evidence type="ECO:0000313" key="1">
    <source>
        <dbReference type="EMBL" id="GJD46470.1"/>
    </source>
</evidence>
<proteinExistence type="predicted"/>
<accession>A0ABQ4QMH6</accession>
<gene>
    <name evidence="1" type="ORF">AFCDBAGC_4352</name>
</gene>
<organism evidence="1 2">
    <name type="scientific">Methylobacterium cerastii</name>
    <dbReference type="NCBI Taxonomy" id="932741"/>
    <lineage>
        <taxon>Bacteria</taxon>
        <taxon>Pseudomonadati</taxon>
        <taxon>Pseudomonadota</taxon>
        <taxon>Alphaproteobacteria</taxon>
        <taxon>Hyphomicrobiales</taxon>
        <taxon>Methylobacteriaceae</taxon>
        <taxon>Methylobacterium</taxon>
    </lineage>
</organism>
<dbReference type="InterPro" id="IPR021109">
    <property type="entry name" value="Peptidase_aspartic_dom_sf"/>
</dbReference>
<dbReference type="CDD" id="cd05483">
    <property type="entry name" value="retropepsin_like_bacteria"/>
    <property type="match status" value="1"/>
</dbReference>
<protein>
    <recommendedName>
        <fullName evidence="3">TIGR02281 family clan AA aspartic protease</fullName>
    </recommendedName>
</protein>
<dbReference type="Gene3D" id="2.40.70.10">
    <property type="entry name" value="Acid Proteases"/>
    <property type="match status" value="1"/>
</dbReference>
<dbReference type="EMBL" id="BPQG01000079">
    <property type="protein sequence ID" value="GJD46470.1"/>
    <property type="molecule type" value="Genomic_DNA"/>
</dbReference>